<feature type="region of interest" description="Disordered" evidence="6">
    <location>
        <begin position="159"/>
        <end position="190"/>
    </location>
</feature>
<dbReference type="HOGENOM" id="CLU_014314_2_0_1"/>
<protein>
    <recommendedName>
        <fullName evidence="2 5">Nitrogen permease regulator 3</fullName>
    </recommendedName>
    <alternativeName>
        <fullName evidence="4 5">Required for meiotic nuclear division protein 11</fullName>
    </alternativeName>
</protein>
<comment type="function">
    <text evidence="3 5">Mediates inactivation of the TORC1 complex in response to amino acid starvation. Required for meiotic nuclear division.</text>
</comment>
<dbReference type="PANTHER" id="PTHR13153:SF5">
    <property type="entry name" value="GATOR COMPLEX PROTEIN NPRL3"/>
    <property type="match status" value="1"/>
</dbReference>
<name>W3XQ82_PESFW</name>
<dbReference type="STRING" id="1229662.W3XQ82"/>
<evidence type="ECO:0000313" key="9">
    <source>
        <dbReference type="Proteomes" id="UP000030651"/>
    </source>
</evidence>
<evidence type="ECO:0000259" key="7">
    <source>
        <dbReference type="Pfam" id="PF24064"/>
    </source>
</evidence>
<dbReference type="Pfam" id="PF03666">
    <property type="entry name" value="NPR3"/>
    <property type="match status" value="1"/>
</dbReference>
<dbReference type="eggNOG" id="KOG3830">
    <property type="taxonomic scope" value="Eukaryota"/>
</dbReference>
<dbReference type="AlphaFoldDB" id="W3XQ82"/>
<dbReference type="Proteomes" id="UP000030651">
    <property type="component" value="Unassembled WGS sequence"/>
</dbReference>
<proteinExistence type="inferred from homology"/>
<evidence type="ECO:0000256" key="5">
    <source>
        <dbReference type="RuleBase" id="RU368069"/>
    </source>
</evidence>
<keyword evidence="5" id="KW-0732">Signal</keyword>
<dbReference type="GO" id="GO:0005774">
    <property type="term" value="C:vacuolar membrane"/>
    <property type="evidence" value="ECO:0007669"/>
    <property type="project" value="UniProtKB-SubCell"/>
</dbReference>
<dbReference type="InterPro" id="IPR056603">
    <property type="entry name" value="HTH_NPRL3"/>
</dbReference>
<comment type="similarity">
    <text evidence="1 5">Belongs to the NPR3 family.</text>
</comment>
<dbReference type="InParanoid" id="W3XQ82"/>
<organism evidence="8 9">
    <name type="scientific">Pestalotiopsis fici (strain W106-1 / CGMCC3.15140)</name>
    <dbReference type="NCBI Taxonomy" id="1229662"/>
    <lineage>
        <taxon>Eukaryota</taxon>
        <taxon>Fungi</taxon>
        <taxon>Dikarya</taxon>
        <taxon>Ascomycota</taxon>
        <taxon>Pezizomycotina</taxon>
        <taxon>Sordariomycetes</taxon>
        <taxon>Xylariomycetidae</taxon>
        <taxon>Amphisphaeriales</taxon>
        <taxon>Sporocadaceae</taxon>
        <taxon>Pestalotiopsis</taxon>
    </lineage>
</organism>
<reference evidence="9" key="1">
    <citation type="journal article" date="2015" name="BMC Genomics">
        <title>Genomic and transcriptomic analysis of the endophytic fungus Pestalotiopsis fici reveals its lifestyle and high potential for synthesis of natural products.</title>
        <authorList>
            <person name="Wang X."/>
            <person name="Zhang X."/>
            <person name="Liu L."/>
            <person name="Xiang M."/>
            <person name="Wang W."/>
            <person name="Sun X."/>
            <person name="Che Y."/>
            <person name="Guo L."/>
            <person name="Liu G."/>
            <person name="Guo L."/>
            <person name="Wang C."/>
            <person name="Yin W.B."/>
            <person name="Stadler M."/>
            <person name="Zhang X."/>
            <person name="Liu X."/>
        </authorList>
    </citation>
    <scope>NUCLEOTIDE SEQUENCE [LARGE SCALE GENOMIC DNA]</scope>
    <source>
        <strain evidence="9">W106-1 / CGMCC3.15140</strain>
    </source>
</reference>
<dbReference type="GO" id="GO:0010508">
    <property type="term" value="P:positive regulation of autophagy"/>
    <property type="evidence" value="ECO:0007669"/>
    <property type="project" value="TreeGrafter"/>
</dbReference>
<dbReference type="OrthoDB" id="18648at2759"/>
<dbReference type="PANTHER" id="PTHR13153">
    <property type="entry name" value="CGTHBA PROTEIN -14 GENE PROTEIN"/>
    <property type="match status" value="1"/>
</dbReference>
<dbReference type="GO" id="GO:0051321">
    <property type="term" value="P:meiotic cell cycle"/>
    <property type="evidence" value="ECO:0007669"/>
    <property type="project" value="UniProtKB-UniRule"/>
</dbReference>
<evidence type="ECO:0000313" key="8">
    <source>
        <dbReference type="EMBL" id="ETS88125.1"/>
    </source>
</evidence>
<dbReference type="OMA" id="WNHDDHL"/>
<gene>
    <name evidence="8" type="ORF">PFICI_01953</name>
</gene>
<feature type="region of interest" description="Disordered" evidence="6">
    <location>
        <begin position="663"/>
        <end position="731"/>
    </location>
</feature>
<dbReference type="GO" id="GO:0034198">
    <property type="term" value="P:cellular response to amino acid starvation"/>
    <property type="evidence" value="ECO:0007669"/>
    <property type="project" value="TreeGrafter"/>
</dbReference>
<dbReference type="EMBL" id="KI912109">
    <property type="protein sequence ID" value="ETS88125.1"/>
    <property type="molecule type" value="Genomic_DNA"/>
</dbReference>
<feature type="region of interest" description="Disordered" evidence="6">
    <location>
        <begin position="576"/>
        <end position="650"/>
    </location>
</feature>
<keyword evidence="9" id="KW-1185">Reference proteome</keyword>
<feature type="compositionally biased region" description="Basic and acidic residues" evidence="6">
    <location>
        <begin position="217"/>
        <end position="229"/>
    </location>
</feature>
<feature type="domain" description="GATOR1 complex protein NPRL3 C-terminal HTH" evidence="7">
    <location>
        <begin position="750"/>
        <end position="811"/>
    </location>
</feature>
<dbReference type="RefSeq" id="XP_007828725.1">
    <property type="nucleotide sequence ID" value="XM_007830534.1"/>
</dbReference>
<accession>W3XQ82</accession>
<dbReference type="Pfam" id="PF24064">
    <property type="entry name" value="HTH_NPRL3"/>
    <property type="match status" value="1"/>
</dbReference>
<feature type="region of interest" description="Disordered" evidence="6">
    <location>
        <begin position="205"/>
        <end position="229"/>
    </location>
</feature>
<evidence type="ECO:0000256" key="2">
    <source>
        <dbReference type="ARBA" id="ARBA00017880"/>
    </source>
</evidence>
<dbReference type="FunCoup" id="W3XQ82">
    <property type="interactions" value="96"/>
</dbReference>
<evidence type="ECO:0000256" key="3">
    <source>
        <dbReference type="ARBA" id="ARBA00025376"/>
    </source>
</evidence>
<dbReference type="KEGG" id="pfy:PFICI_01953"/>
<sequence>MAAPIVPTLSNFLGVALVINRSRDGPRFVFHYPPRIPAINAHSSSSGRGAKAAGTDDELADNDDDVLLERIANVAIGAGSQPKGVDLANWNHDDHLETENGSQIVPWEHVGGFPTRDLENILTPARAYHKKLFSLSLDQLCTVSYPIYVPENGLWKKKKRQTKSQLSMSGKMSAAPGDDGEKNTGNGEPSILAASIPQIETHDLADDPATQDEGDAHDDVGAAEEKSEEKKSGMTMFNLVFLLNPKKHEAKELVELLHFHILRKINKAYKYAQQRSDFVWKESKKILALKDKGREDKIRMTVLWRQILETSSLAASMQDVYESVCANRIAALQLDTPQGTVTHSVQIPVPFHLPDIPSPDDPEAERLRGLWITTANNFADLDIAAIDDPAFLDKTFALLLLHDEKKIIAELQSDPDETTNGMIEFVRLSKPTLSFHQIGQGPTLSPAQVRRYAQHFIFWRRAIAIPPLHARDIYIMSPNSKTSALPTASQAWARAFPLAPPLPSFLAELSMAPRPYKHFCPSKSHRPQYLQMLAWLMRGGWVTQLCTFAYVVVWPEIQYEVEYQIERDEIKKTESAIATAASASEHTSDNPSSPESPPSDEQGLLSAESVRAASEDAEKGKTPQLHSLATFEPIRSRPTTPSLRDEDLNDSLILSPPLSAAAATDMERSISSLPPLSDTQETPVNPNESIAEAARLTRLADRRTRDHADRAAQHARRPHPRATDHPSSNNAAHLAHLTPYVIVDAKKATGKESMYLSAIGRRLRDPRVRAKWPVFWKYFNGHSALERIALMEDLKRKEAWSLLTGMSEHLVTVRHW</sequence>
<keyword evidence="5" id="KW-0469">Meiosis</keyword>
<dbReference type="InterPro" id="IPR005365">
    <property type="entry name" value="Npr3"/>
</dbReference>
<dbReference type="GO" id="GO:1990130">
    <property type="term" value="C:GATOR1 complex"/>
    <property type="evidence" value="ECO:0007669"/>
    <property type="project" value="TreeGrafter"/>
</dbReference>
<evidence type="ECO:0000256" key="4">
    <source>
        <dbReference type="ARBA" id="ARBA00030028"/>
    </source>
</evidence>
<comment type="subcellular location">
    <subcellularLocation>
        <location evidence="5">Vacuole membrane</location>
        <topology evidence="5">Peripheral membrane protein</topology>
    </subcellularLocation>
</comment>
<dbReference type="GeneID" id="19266966"/>
<dbReference type="GO" id="GO:0038202">
    <property type="term" value="P:TORC1 signaling"/>
    <property type="evidence" value="ECO:0007669"/>
    <property type="project" value="TreeGrafter"/>
</dbReference>
<dbReference type="GO" id="GO:1904262">
    <property type="term" value="P:negative regulation of TORC1 signaling"/>
    <property type="evidence" value="ECO:0007669"/>
    <property type="project" value="TreeGrafter"/>
</dbReference>
<evidence type="ECO:0000256" key="6">
    <source>
        <dbReference type="SAM" id="MobiDB-lite"/>
    </source>
</evidence>
<evidence type="ECO:0000256" key="1">
    <source>
        <dbReference type="ARBA" id="ARBA00010546"/>
    </source>
</evidence>
<feature type="compositionally biased region" description="Basic and acidic residues" evidence="6">
    <location>
        <begin position="698"/>
        <end position="712"/>
    </location>
</feature>
<feature type="compositionally biased region" description="Polar residues" evidence="6">
    <location>
        <begin position="669"/>
        <end position="688"/>
    </location>
</feature>
<feature type="compositionally biased region" description="Low complexity" evidence="6">
    <location>
        <begin position="576"/>
        <end position="585"/>
    </location>
</feature>